<dbReference type="OrthoDB" id="774871at2759"/>
<dbReference type="InterPro" id="IPR009902">
    <property type="entry name" value="DUF1442"/>
</dbReference>
<dbReference type="AlphaFoldDB" id="A0A6I9QIS5"/>
<organism evidence="1 2">
    <name type="scientific">Elaeis guineensis var. tenera</name>
    <name type="common">Oil palm</name>
    <dbReference type="NCBI Taxonomy" id="51953"/>
    <lineage>
        <taxon>Eukaryota</taxon>
        <taxon>Viridiplantae</taxon>
        <taxon>Streptophyta</taxon>
        <taxon>Embryophyta</taxon>
        <taxon>Tracheophyta</taxon>
        <taxon>Spermatophyta</taxon>
        <taxon>Magnoliopsida</taxon>
        <taxon>Liliopsida</taxon>
        <taxon>Arecaceae</taxon>
        <taxon>Arecoideae</taxon>
        <taxon>Cocoseae</taxon>
        <taxon>Elaeidinae</taxon>
        <taxon>Elaeis</taxon>
    </lineage>
</organism>
<proteinExistence type="predicted"/>
<dbReference type="Proteomes" id="UP000504607">
    <property type="component" value="Unplaced"/>
</dbReference>
<dbReference type="RefSeq" id="XP_010910329.1">
    <property type="nucleotide sequence ID" value="XM_010912027.1"/>
</dbReference>
<protein>
    <submittedName>
        <fullName evidence="2">Uncharacterized protein LOC105036263</fullName>
    </submittedName>
</protein>
<dbReference type="Pfam" id="PF07279">
    <property type="entry name" value="DUF1442"/>
    <property type="match status" value="1"/>
</dbReference>
<dbReference type="InterPro" id="IPR029063">
    <property type="entry name" value="SAM-dependent_MTases_sf"/>
</dbReference>
<keyword evidence="1" id="KW-1185">Reference proteome</keyword>
<reference evidence="2" key="1">
    <citation type="submission" date="2025-08" db="UniProtKB">
        <authorList>
            <consortium name="RefSeq"/>
        </authorList>
    </citation>
    <scope>IDENTIFICATION</scope>
</reference>
<dbReference type="PANTHER" id="PTHR33593:SF3">
    <property type="entry name" value="DUF1442 FAMILY PROTEIN"/>
    <property type="match status" value="1"/>
</dbReference>
<dbReference type="Gene3D" id="3.40.50.150">
    <property type="entry name" value="Vaccinia Virus protein VP39"/>
    <property type="match status" value="1"/>
</dbReference>
<gene>
    <name evidence="2" type="primary">LOC105036263</name>
</gene>
<dbReference type="InParanoid" id="A0A6I9QIS5"/>
<evidence type="ECO:0000313" key="2">
    <source>
        <dbReference type="RefSeq" id="XP_010910329.1"/>
    </source>
</evidence>
<evidence type="ECO:0000313" key="1">
    <source>
        <dbReference type="Proteomes" id="UP000504607"/>
    </source>
</evidence>
<dbReference type="PANTHER" id="PTHR33593">
    <property type="entry name" value="DUF1442 FAMILY PROTEIN"/>
    <property type="match status" value="1"/>
</dbReference>
<accession>A0A6I9QIS5</accession>
<sequence>MAWSAENATKAYLRALKSGNKAMEPNVAEFVSALAAGSSARLMVEACSDAAGPTTLALIAAAHQTGGRIVCIVAGPDELHSSIESLGPEADRVELVVGDARTLLLGEYRGADFVMVDCELEDHKWVFTAAQAGAMEACGGLVVGYNAFRERSWPSGGGGSGGLRVDLLPIGGGLRVCRVPPGAKRSQWVVRVDEFTGEEHVFRITTPRRKRIGA</sequence>
<name>A0A6I9QIS5_ELAGV</name>